<keyword evidence="3" id="KW-1185">Reference proteome</keyword>
<protein>
    <submittedName>
        <fullName evidence="2">Hemerythrin HHE cation binding domain-containing protein</fullName>
    </submittedName>
</protein>
<dbReference type="Pfam" id="PF01814">
    <property type="entry name" value="Hemerythrin"/>
    <property type="match status" value="1"/>
</dbReference>
<evidence type="ECO:0000313" key="2">
    <source>
        <dbReference type="EMBL" id="SDM51392.1"/>
    </source>
</evidence>
<gene>
    <name evidence="2" type="ORF">SAMN05444921_109122</name>
</gene>
<feature type="domain" description="Hemerythrin-like" evidence="1">
    <location>
        <begin position="6"/>
        <end position="119"/>
    </location>
</feature>
<dbReference type="GeneID" id="40830358"/>
<dbReference type="PANTHER" id="PTHR35585:SF1">
    <property type="entry name" value="HHE DOMAIN PROTEIN (AFU_ORTHOLOGUE AFUA_4G00730)"/>
    <property type="match status" value="1"/>
</dbReference>
<evidence type="ECO:0000313" key="3">
    <source>
        <dbReference type="Proteomes" id="UP000199063"/>
    </source>
</evidence>
<sequence length="162" mass="18677">MATHDVVELILEDHRTMEDLLRRMRSIEADRAKALREFSRLLIAHGEAEEAQVYPALKRYKKIDDEEVEHGSEEHTEGNKALLALLEVDDVGGDEWDEKLENLVEAVSHHLDEEERTLLNETRRNVPDERRAELGEAFRRERADLLASDCGALENVRRLVKG</sequence>
<name>A0A1G9TUQ4_9ACTN</name>
<reference evidence="3" key="1">
    <citation type="submission" date="2016-10" db="EMBL/GenBank/DDBJ databases">
        <authorList>
            <person name="Varghese N."/>
            <person name="Submissions S."/>
        </authorList>
    </citation>
    <scope>NUCLEOTIDE SEQUENCE [LARGE SCALE GENOMIC DNA]</scope>
    <source>
        <strain evidence="3">CGMCC 4.7042</strain>
    </source>
</reference>
<organism evidence="2 3">
    <name type="scientific">Streptomyces wuyuanensis</name>
    <dbReference type="NCBI Taxonomy" id="1196353"/>
    <lineage>
        <taxon>Bacteria</taxon>
        <taxon>Bacillati</taxon>
        <taxon>Actinomycetota</taxon>
        <taxon>Actinomycetes</taxon>
        <taxon>Kitasatosporales</taxon>
        <taxon>Streptomycetaceae</taxon>
        <taxon>Streptomyces</taxon>
    </lineage>
</organism>
<evidence type="ECO:0000259" key="1">
    <source>
        <dbReference type="Pfam" id="PF01814"/>
    </source>
</evidence>
<proteinExistence type="predicted"/>
<accession>A0A1G9TUQ4</accession>
<dbReference type="Proteomes" id="UP000199063">
    <property type="component" value="Unassembled WGS sequence"/>
</dbReference>
<dbReference type="Gene3D" id="1.20.120.520">
    <property type="entry name" value="nmb1532 protein domain like"/>
    <property type="match status" value="1"/>
</dbReference>
<dbReference type="EMBL" id="FNHI01000009">
    <property type="protein sequence ID" value="SDM51392.1"/>
    <property type="molecule type" value="Genomic_DNA"/>
</dbReference>
<dbReference type="STRING" id="1196353.SAMN05444921_109122"/>
<dbReference type="InterPro" id="IPR012312">
    <property type="entry name" value="Hemerythrin-like"/>
</dbReference>
<dbReference type="PANTHER" id="PTHR35585">
    <property type="entry name" value="HHE DOMAIN PROTEIN (AFU_ORTHOLOGUE AFUA_4G00730)"/>
    <property type="match status" value="1"/>
</dbReference>
<dbReference type="AlphaFoldDB" id="A0A1G9TUQ4"/>
<dbReference type="RefSeq" id="WP_208867905.1">
    <property type="nucleotide sequence ID" value="NZ_FNHI01000009.1"/>
</dbReference>